<reference evidence="1 2" key="1">
    <citation type="journal article" date="2016" name="Proc. Natl. Acad. Sci. U.S.A.">
        <title>Comparative genomics of biotechnologically important yeasts.</title>
        <authorList>
            <person name="Riley R."/>
            <person name="Haridas S."/>
            <person name="Wolfe K.H."/>
            <person name="Lopes M.R."/>
            <person name="Hittinger C.T."/>
            <person name="Goeker M."/>
            <person name="Salamov A.A."/>
            <person name="Wisecaver J.H."/>
            <person name="Long T.M."/>
            <person name="Calvey C.H."/>
            <person name="Aerts A.L."/>
            <person name="Barry K.W."/>
            <person name="Choi C."/>
            <person name="Clum A."/>
            <person name="Coughlan A.Y."/>
            <person name="Deshpande S."/>
            <person name="Douglass A.P."/>
            <person name="Hanson S.J."/>
            <person name="Klenk H.-P."/>
            <person name="LaButti K.M."/>
            <person name="Lapidus A."/>
            <person name="Lindquist E.A."/>
            <person name="Lipzen A.M."/>
            <person name="Meier-Kolthoff J.P."/>
            <person name="Ohm R.A."/>
            <person name="Otillar R.P."/>
            <person name="Pangilinan J.L."/>
            <person name="Peng Y."/>
            <person name="Rokas A."/>
            <person name="Rosa C.A."/>
            <person name="Scheuner C."/>
            <person name="Sibirny A.A."/>
            <person name="Slot J.C."/>
            <person name="Stielow J.B."/>
            <person name="Sun H."/>
            <person name="Kurtzman C.P."/>
            <person name="Blackwell M."/>
            <person name="Grigoriev I.V."/>
            <person name="Jeffries T.W."/>
        </authorList>
    </citation>
    <scope>NUCLEOTIDE SEQUENCE [LARGE SCALE GENOMIC DNA]</scope>
    <source>
        <strain evidence="2">ATCC 58044 / CBS 1984 / NCYC 433 / NRRL Y-366-8</strain>
    </source>
</reference>
<dbReference type="Proteomes" id="UP000094112">
    <property type="component" value="Unassembled WGS sequence"/>
</dbReference>
<evidence type="ECO:0000313" key="1">
    <source>
        <dbReference type="EMBL" id="ODQ59696.1"/>
    </source>
</evidence>
<organism evidence="1 2">
    <name type="scientific">Wickerhamomyces anomalus (strain ATCC 58044 / CBS 1984 / NCYC 433 / NRRL Y-366-8)</name>
    <name type="common">Yeast</name>
    <name type="synonym">Hansenula anomala</name>
    <dbReference type="NCBI Taxonomy" id="683960"/>
    <lineage>
        <taxon>Eukaryota</taxon>
        <taxon>Fungi</taxon>
        <taxon>Dikarya</taxon>
        <taxon>Ascomycota</taxon>
        <taxon>Saccharomycotina</taxon>
        <taxon>Saccharomycetes</taxon>
        <taxon>Phaffomycetales</taxon>
        <taxon>Wickerhamomycetaceae</taxon>
        <taxon>Wickerhamomyces</taxon>
    </lineage>
</organism>
<dbReference type="RefSeq" id="XP_019038903.1">
    <property type="nucleotide sequence ID" value="XM_019186300.1"/>
</dbReference>
<sequence length="65" mass="7514">MQTYNYAKGNIALKGDMEASSGDQLIAYLLDDYKTILWIDFQLKVYKKYMLIIPFLKTGNMVIIS</sequence>
<protein>
    <submittedName>
        <fullName evidence="1">Uncharacterized protein</fullName>
    </submittedName>
</protein>
<dbReference type="GeneID" id="30203546"/>
<keyword evidence="2" id="KW-1185">Reference proteome</keyword>
<dbReference type="AlphaFoldDB" id="A0A1E3P2I8"/>
<name>A0A1E3P2I8_WICAA</name>
<proteinExistence type="predicted"/>
<gene>
    <name evidence="1" type="ORF">WICANDRAFT_91517</name>
</gene>
<accession>A0A1E3P2I8</accession>
<evidence type="ECO:0000313" key="2">
    <source>
        <dbReference type="Proteomes" id="UP000094112"/>
    </source>
</evidence>
<dbReference type="EMBL" id="KV454210">
    <property type="protein sequence ID" value="ODQ59696.1"/>
    <property type="molecule type" value="Genomic_DNA"/>
</dbReference>